<feature type="compositionally biased region" description="Basic and acidic residues" evidence="1">
    <location>
        <begin position="293"/>
        <end position="303"/>
    </location>
</feature>
<dbReference type="FunCoup" id="A0A7N4PUW9">
    <property type="interactions" value="13"/>
</dbReference>
<dbReference type="PANTHER" id="PTHR47612">
    <property type="entry name" value="TRICHOHYALIN-LIKE PROTEIN 1"/>
    <property type="match status" value="1"/>
</dbReference>
<accession>A0A7N4PUW9</accession>
<feature type="compositionally biased region" description="Basic and acidic residues" evidence="1">
    <location>
        <begin position="799"/>
        <end position="810"/>
    </location>
</feature>
<feature type="region of interest" description="Disordered" evidence="1">
    <location>
        <begin position="387"/>
        <end position="760"/>
    </location>
</feature>
<feature type="compositionally biased region" description="Basic and acidic residues" evidence="1">
    <location>
        <begin position="580"/>
        <end position="596"/>
    </location>
</feature>
<protein>
    <submittedName>
        <fullName evidence="3">Trichohyalin like 1</fullName>
    </submittedName>
</protein>
<feature type="compositionally biased region" description="Polar residues" evidence="1">
    <location>
        <begin position="280"/>
        <end position="289"/>
    </location>
</feature>
<dbReference type="InterPro" id="IPR011992">
    <property type="entry name" value="EF-hand-dom_pair"/>
</dbReference>
<gene>
    <name evidence="3" type="primary">TCHHL1</name>
</gene>
<dbReference type="Proteomes" id="UP000007648">
    <property type="component" value="Unassembled WGS sequence"/>
</dbReference>
<dbReference type="SMART" id="SM01394">
    <property type="entry name" value="S_100"/>
    <property type="match status" value="1"/>
</dbReference>
<feature type="compositionally biased region" description="Basic and acidic residues" evidence="1">
    <location>
        <begin position="427"/>
        <end position="448"/>
    </location>
</feature>
<reference evidence="3" key="2">
    <citation type="submission" date="2025-08" db="UniProtKB">
        <authorList>
            <consortium name="Ensembl"/>
        </authorList>
    </citation>
    <scope>IDENTIFICATION</scope>
</reference>
<dbReference type="Gene3D" id="1.10.238.10">
    <property type="entry name" value="EF-hand"/>
    <property type="match status" value="1"/>
</dbReference>
<evidence type="ECO:0000313" key="4">
    <source>
        <dbReference type="Proteomes" id="UP000007648"/>
    </source>
</evidence>
<feature type="compositionally biased region" description="Polar residues" evidence="1">
    <location>
        <begin position="506"/>
        <end position="535"/>
    </location>
</feature>
<feature type="compositionally biased region" description="Acidic residues" evidence="1">
    <location>
        <begin position="852"/>
        <end position="864"/>
    </location>
</feature>
<feature type="compositionally biased region" description="Polar residues" evidence="1">
    <location>
        <begin position="461"/>
        <end position="475"/>
    </location>
</feature>
<feature type="compositionally biased region" description="Acidic residues" evidence="1">
    <location>
        <begin position="672"/>
        <end position="682"/>
    </location>
</feature>
<dbReference type="InParanoid" id="A0A7N4PUW9"/>
<feature type="region of interest" description="Disordered" evidence="1">
    <location>
        <begin position="137"/>
        <end position="365"/>
    </location>
</feature>
<dbReference type="PANTHER" id="PTHR47612:SF1">
    <property type="entry name" value="TRICHOHYALIN-LIKE PROTEIN 1"/>
    <property type="match status" value="1"/>
</dbReference>
<dbReference type="Pfam" id="PF01023">
    <property type="entry name" value="S_100"/>
    <property type="match status" value="1"/>
</dbReference>
<dbReference type="SUPFAM" id="SSF47473">
    <property type="entry name" value="EF-hand"/>
    <property type="match status" value="1"/>
</dbReference>
<evidence type="ECO:0000259" key="2">
    <source>
        <dbReference type="SMART" id="SM01394"/>
    </source>
</evidence>
<feature type="region of interest" description="Disordered" evidence="1">
    <location>
        <begin position="852"/>
        <end position="872"/>
    </location>
</feature>
<sequence length="872" mass="99078">MPQLLQSVIYIIETFQNYAREEDDCSTLSLGQLRQLLLREIGEFLKVRTIKSYKRKKTCSFFSSWTKPFDTLTTESSLNVLDREDNETISFNEFLLLVFDLLNICYRDIQSFLNLESKAKSDIEEELSGGMETCETNEDYQEEAELDQDKQRLTDSESPSLVNPIENVPDTLSKEDSQDDLENPRLLEREIERDYTKNKYQSEGDHQSQERGQVQARGGDGVSLEEKELPKEFVKRTCSQKDEKIVSEEHEVPRQQDDANTGDQPSEQEGEQNVEILSEQRAQTTSESQEGAIIKDAEEHTETQKPSSQENQEKESETADLPTEKAEEKLSDTKRLSEFSDDDRTPDIQEPLEQEREYETQDIVVKGNNSRVPEIEVLIDERKGKRKLKNLETVGKKENEKGNQMEIFTEQESDGKEKQLEGLAEEGDIRKDSETPDSKADNQNHPECKGPAASEEEVTVSKISEQEFSGDNRSASAAEKIPETKDRVQGSGPQDDQSGEGDEKITQTLDQSTEQYDGNKVQSQNDGTISETCNNPEEDESGSELKDLPAQRNCQSQVDAQELPDQEDGKNTQESPVLSDKSRTPETEVPIAREDENNAEEQLAEEKEKKSSVPKTPAMIEESVSQPASQESMKQNVIEITDPIDDEYKQLSIVQQSEKEYYGKDPEAHDPDTEEKGEESESQEVPLEGQDLEMQDLTMDSSSDTLNPMAKEDQSPQRQAGEVSEQQHVMNKEEDSLPRLSEQIDRKSRDTELCLSSGDEIDSKLVVENLQKISAQPDLPAPEQDVSQTDTSQACGTELRVERESQRSKTSEFPVLLHPLCDYRQEPRHQVEDPEPDEEYVNQQEILIYQSQEDDQIQQEEQQEIDGSSLKC</sequence>
<dbReference type="InterPro" id="IPR013787">
    <property type="entry name" value="S100_Ca-bd_sub"/>
</dbReference>
<feature type="compositionally biased region" description="Basic and acidic residues" evidence="1">
    <location>
        <begin position="394"/>
        <end position="403"/>
    </location>
</feature>
<dbReference type="InterPro" id="IPR042937">
    <property type="entry name" value="TCHHL1"/>
</dbReference>
<dbReference type="GeneTree" id="ENSGT00940000162966"/>
<evidence type="ECO:0000256" key="1">
    <source>
        <dbReference type="SAM" id="MobiDB-lite"/>
    </source>
</evidence>
<feature type="compositionally biased region" description="Basic and acidic residues" evidence="1">
    <location>
        <begin position="657"/>
        <end position="671"/>
    </location>
</feature>
<dbReference type="Ensembl" id="ENSSHAT00000049772.1">
    <property type="protein sequence ID" value="ENSSHAP00000042751.1"/>
    <property type="gene ID" value="ENSSHAG00000016584.2"/>
</dbReference>
<feature type="compositionally biased region" description="Basic and acidic residues" evidence="1">
    <location>
        <begin position="172"/>
        <end position="209"/>
    </location>
</feature>
<organism evidence="3 4">
    <name type="scientific">Sarcophilus harrisii</name>
    <name type="common">Tasmanian devil</name>
    <name type="synonym">Sarcophilus laniarius</name>
    <dbReference type="NCBI Taxonomy" id="9305"/>
    <lineage>
        <taxon>Eukaryota</taxon>
        <taxon>Metazoa</taxon>
        <taxon>Chordata</taxon>
        <taxon>Craniata</taxon>
        <taxon>Vertebrata</taxon>
        <taxon>Euteleostomi</taxon>
        <taxon>Mammalia</taxon>
        <taxon>Metatheria</taxon>
        <taxon>Dasyuromorphia</taxon>
        <taxon>Dasyuridae</taxon>
        <taxon>Sarcophilus</taxon>
    </lineage>
</organism>
<feature type="region of interest" description="Disordered" evidence="1">
    <location>
        <begin position="774"/>
        <end position="813"/>
    </location>
</feature>
<evidence type="ECO:0000313" key="3">
    <source>
        <dbReference type="Ensembl" id="ENSSHAP00000042751.1"/>
    </source>
</evidence>
<feature type="compositionally biased region" description="Basic and acidic residues" evidence="1">
    <location>
        <begin position="311"/>
        <end position="359"/>
    </location>
</feature>
<feature type="compositionally biased region" description="Polar residues" evidence="1">
    <location>
        <begin position="785"/>
        <end position="795"/>
    </location>
</feature>
<proteinExistence type="predicted"/>
<feature type="compositionally biased region" description="Acidic residues" evidence="1">
    <location>
        <begin position="137"/>
        <end position="146"/>
    </location>
</feature>
<feature type="domain" description="S100/CaBP-9k-type calcium binding subdomain" evidence="2">
    <location>
        <begin position="4"/>
        <end position="46"/>
    </location>
</feature>
<feature type="compositionally biased region" description="Basic and acidic residues" evidence="1">
    <location>
        <begin position="730"/>
        <end position="752"/>
    </location>
</feature>
<feature type="compositionally biased region" description="Polar residues" evidence="1">
    <location>
        <begin position="623"/>
        <end position="635"/>
    </location>
</feature>
<name>A0A7N4PUW9_SARHA</name>
<dbReference type="AlphaFoldDB" id="A0A7N4PUW9"/>
<feature type="compositionally biased region" description="Basic and acidic residues" evidence="1">
    <location>
        <begin position="224"/>
        <end position="257"/>
    </location>
</feature>
<keyword evidence="4" id="KW-1185">Reference proteome</keyword>
<reference evidence="3" key="3">
    <citation type="submission" date="2025-09" db="UniProtKB">
        <authorList>
            <consortium name="Ensembl"/>
        </authorList>
    </citation>
    <scope>IDENTIFICATION</scope>
</reference>
<reference evidence="3 4" key="1">
    <citation type="journal article" date="2011" name="Proc. Natl. Acad. Sci. U.S.A.">
        <title>Genetic diversity and population structure of the endangered marsupial Sarcophilus harrisii (Tasmanian devil).</title>
        <authorList>
            <person name="Miller W."/>
            <person name="Hayes V.M."/>
            <person name="Ratan A."/>
            <person name="Petersen D.C."/>
            <person name="Wittekindt N.E."/>
            <person name="Miller J."/>
            <person name="Walenz B."/>
            <person name="Knight J."/>
            <person name="Qi J."/>
            <person name="Zhao F."/>
            <person name="Wang Q."/>
            <person name="Bedoya-Reina O.C."/>
            <person name="Katiyar N."/>
            <person name="Tomsho L.P."/>
            <person name="Kasson L.M."/>
            <person name="Hardie R.A."/>
            <person name="Woodbridge P."/>
            <person name="Tindall E.A."/>
            <person name="Bertelsen M.F."/>
            <person name="Dixon D."/>
            <person name="Pyecroft S."/>
            <person name="Helgen K.M."/>
            <person name="Lesk A.M."/>
            <person name="Pringle T.H."/>
            <person name="Patterson N."/>
            <person name="Zhang Y."/>
            <person name="Kreiss A."/>
            <person name="Woods G.M."/>
            <person name="Jones M.E."/>
            <person name="Schuster S.C."/>
        </authorList>
    </citation>
    <scope>NUCLEOTIDE SEQUENCE [LARGE SCALE GENOMIC DNA]</scope>
</reference>